<dbReference type="Proteomes" id="UP000319040">
    <property type="component" value="Unassembled WGS sequence"/>
</dbReference>
<protein>
    <submittedName>
        <fullName evidence="2">SIR2-like domain-containing protein</fullName>
    </submittedName>
</protein>
<organism evidence="2 3">
    <name type="scientific">Saccharicrinis carchari</name>
    <dbReference type="NCBI Taxonomy" id="1168039"/>
    <lineage>
        <taxon>Bacteria</taxon>
        <taxon>Pseudomonadati</taxon>
        <taxon>Bacteroidota</taxon>
        <taxon>Bacteroidia</taxon>
        <taxon>Marinilabiliales</taxon>
        <taxon>Marinilabiliaceae</taxon>
        <taxon>Saccharicrinis</taxon>
    </lineage>
</organism>
<dbReference type="InterPro" id="IPR000157">
    <property type="entry name" value="TIR_dom"/>
</dbReference>
<dbReference type="InterPro" id="IPR035897">
    <property type="entry name" value="Toll_tir_struct_dom_sf"/>
</dbReference>
<evidence type="ECO:0000313" key="2">
    <source>
        <dbReference type="EMBL" id="SMO66185.1"/>
    </source>
</evidence>
<keyword evidence="3" id="KW-1185">Reference proteome</keyword>
<name>A0A521D3B1_SACCC</name>
<proteinExistence type="predicted"/>
<dbReference type="Gene3D" id="3.40.50.10140">
    <property type="entry name" value="Toll/interleukin-1 receptor homology (TIR) domain"/>
    <property type="match status" value="1"/>
</dbReference>
<gene>
    <name evidence="2" type="ORF">SAMN06265379_104171</name>
</gene>
<reference evidence="2 3" key="1">
    <citation type="submission" date="2017-05" db="EMBL/GenBank/DDBJ databases">
        <authorList>
            <person name="Varghese N."/>
            <person name="Submissions S."/>
        </authorList>
    </citation>
    <scope>NUCLEOTIDE SEQUENCE [LARGE SCALE GENOMIC DNA]</scope>
    <source>
        <strain evidence="2 3">DSM 27040</strain>
    </source>
</reference>
<evidence type="ECO:0000259" key="1">
    <source>
        <dbReference type="PROSITE" id="PS50104"/>
    </source>
</evidence>
<dbReference type="Pfam" id="PF13676">
    <property type="entry name" value="TIR_2"/>
    <property type="match status" value="1"/>
</dbReference>
<dbReference type="GO" id="GO:0007165">
    <property type="term" value="P:signal transduction"/>
    <property type="evidence" value="ECO:0007669"/>
    <property type="project" value="InterPro"/>
</dbReference>
<dbReference type="Pfam" id="PF13289">
    <property type="entry name" value="SIR2_2"/>
    <property type="match status" value="1"/>
</dbReference>
<dbReference type="RefSeq" id="WP_142533322.1">
    <property type="nucleotide sequence ID" value="NZ_FXTB01000004.1"/>
</dbReference>
<feature type="domain" description="TIR" evidence="1">
    <location>
        <begin position="289"/>
        <end position="430"/>
    </location>
</feature>
<dbReference type="EMBL" id="FXTB01000004">
    <property type="protein sequence ID" value="SMO66185.1"/>
    <property type="molecule type" value="Genomic_DNA"/>
</dbReference>
<evidence type="ECO:0000313" key="3">
    <source>
        <dbReference type="Proteomes" id="UP000319040"/>
    </source>
</evidence>
<accession>A0A521D3B1</accession>
<dbReference type="SUPFAM" id="SSF52200">
    <property type="entry name" value="Toll/Interleukin receptor TIR domain"/>
    <property type="match status" value="1"/>
</dbReference>
<sequence>MSNIDWDMILKLISKNKVVPVIGNDLLIIKKGDEHIPLYAYITQKLGTKLNIDVKGLNFREFVLENQRNSTLMDEIEDFLEDIDKENILIVDHIEKLARITGFNFFISTNFDPIFEQILERERCTPPKKVNTIYYTQPPIAQTLIQEDTDNVGPTVFKILGSFNKTCAITEEEVLEYIFSLNDDNNVGRYLFDKLERKRLLFLGCDFPNWLLRFFIRSVTHEPFSIDSKLKYIADNYVHKDIKLSHFLQHFKTSIVCLSQEKYDNPIKFIDELYNKWIQQNSTNQQMRYNGAIFISYSHHDKDTVLALYNELLAHGFNVWLDKDQLHSGDNYRQQIIEKIRECDLFIPVISQSSISNKESYVYSIEWDRAIARRKTREEESDTHSFIHPIIIDDTQVTDIGIPSNFRQLTIAPLDTPQLIQVLKARLKPISDENESDAKHSG</sequence>
<dbReference type="PROSITE" id="PS50104">
    <property type="entry name" value="TIR"/>
    <property type="match status" value="1"/>
</dbReference>
<dbReference type="OrthoDB" id="681513at2"/>
<dbReference type="AlphaFoldDB" id="A0A521D3B1"/>